<dbReference type="NCBIfam" id="NF005932">
    <property type="entry name" value="PRK07956.1"/>
    <property type="match status" value="1"/>
</dbReference>
<feature type="non-terminal residue" evidence="17">
    <location>
        <position position="1"/>
    </location>
</feature>
<dbReference type="InterPro" id="IPR003583">
    <property type="entry name" value="Hlx-hairpin-Hlx_DNA-bd_motif"/>
</dbReference>
<dbReference type="HAMAP" id="MF_01588">
    <property type="entry name" value="DNA_ligase_A"/>
    <property type="match status" value="1"/>
</dbReference>
<keyword evidence="9" id="KW-0862">Zinc</keyword>
<evidence type="ECO:0000256" key="5">
    <source>
        <dbReference type="ARBA" id="ARBA00022598"/>
    </source>
</evidence>
<organism evidence="17 18">
    <name type="scientific">Candidatus Avimonoglobus intestinipullorum</name>
    <dbReference type="NCBI Taxonomy" id="2840699"/>
    <lineage>
        <taxon>Bacteria</taxon>
        <taxon>Bacillati</taxon>
        <taxon>Bacillota</taxon>
        <taxon>Clostridia</taxon>
        <taxon>Eubacteriales</taxon>
        <taxon>Candidatus Avimonoglobus</taxon>
    </lineage>
</organism>
<dbReference type="FunFam" id="2.40.50.140:FF:000012">
    <property type="entry name" value="DNA ligase"/>
    <property type="match status" value="1"/>
</dbReference>
<evidence type="ECO:0000256" key="4">
    <source>
        <dbReference type="ARBA" id="ARBA00013308"/>
    </source>
</evidence>
<comment type="catalytic activity">
    <reaction evidence="14">
        <text>NAD(+) + (deoxyribonucleotide)n-3'-hydroxyl + 5'-phospho-(deoxyribonucleotide)m = (deoxyribonucleotide)n+m + AMP + beta-nicotinamide D-nucleotide.</text>
        <dbReference type="EC" id="6.5.1.2"/>
    </reaction>
</comment>
<dbReference type="InterPro" id="IPR010994">
    <property type="entry name" value="RuvA_2-like"/>
</dbReference>
<dbReference type="EC" id="6.5.1.2" evidence="3"/>
<dbReference type="GO" id="GO:0003911">
    <property type="term" value="F:DNA ligase (NAD+) activity"/>
    <property type="evidence" value="ECO:0007669"/>
    <property type="project" value="UniProtKB-EC"/>
</dbReference>
<gene>
    <name evidence="17" type="primary">ligA</name>
    <name evidence="17" type="ORF">IAB04_06830</name>
</gene>
<evidence type="ECO:0000256" key="6">
    <source>
        <dbReference type="ARBA" id="ARBA00022705"/>
    </source>
</evidence>
<evidence type="ECO:0000256" key="3">
    <source>
        <dbReference type="ARBA" id="ARBA00012722"/>
    </source>
</evidence>
<feature type="domain" description="BRCT" evidence="16">
    <location>
        <begin position="321"/>
        <end position="399"/>
    </location>
</feature>
<dbReference type="Pfam" id="PF03119">
    <property type="entry name" value="DNA_ligase_ZBD"/>
    <property type="match status" value="1"/>
</dbReference>
<dbReference type="InterPro" id="IPR041663">
    <property type="entry name" value="DisA/LigA_HHH"/>
</dbReference>
<evidence type="ECO:0000256" key="2">
    <source>
        <dbReference type="ARBA" id="ARBA00004067"/>
    </source>
</evidence>
<reference evidence="17" key="1">
    <citation type="submission" date="2020-10" db="EMBL/GenBank/DDBJ databases">
        <authorList>
            <person name="Gilroy R."/>
        </authorList>
    </citation>
    <scope>NUCLEOTIDE SEQUENCE</scope>
    <source>
        <strain evidence="17">ChiSjej4B22-9803</strain>
    </source>
</reference>
<dbReference type="Gene3D" id="1.10.150.20">
    <property type="entry name" value="5' to 3' exonuclease, C-terminal subdomain"/>
    <property type="match status" value="2"/>
</dbReference>
<dbReference type="InterPro" id="IPR001357">
    <property type="entry name" value="BRCT_dom"/>
</dbReference>
<dbReference type="Pfam" id="PF03120">
    <property type="entry name" value="OB_DNA_ligase"/>
    <property type="match status" value="1"/>
</dbReference>
<keyword evidence="7" id="KW-0479">Metal-binding</keyword>
<sequence>KICEIGEKRGELYYEIDGAVVKVNRFSDRVLLGSTSKFPKWAIAYKFPAEKQETVIEDIVVQVGRTGVLTPTAVLKPVRIAGSTVSRATLHNMDYIVEKDIKIGDSVLIQKAGDIIPEVVEVILSKRTGKEKPFTMPEHCHECGALVMREEGEAAYRCTGMNCPAQRLRHIIHFVSRPAMDIDGLGPSLIEQLLERKLIETAADLYYLSPDKVAELDKMGKKSAENLMRALEQSKNNPLYRLINALGIRHIGEKGAKILAHRFRTLDKLAAATVEELTEIHEIGGIMAVSIVEFFQEPQNIAFIEKLRAAGINFEDTEEEAVGGVFDGKTVVLTGSLENYTRAEASAIIERLGGKTSSSVSKKTDYVLAGAEAGSKLDKALSLGVPVLSEAEFDVMIQE</sequence>
<dbReference type="AlphaFoldDB" id="A0A9D1LVX1"/>
<dbReference type="GO" id="GO:0006281">
    <property type="term" value="P:DNA repair"/>
    <property type="evidence" value="ECO:0007669"/>
    <property type="project" value="UniProtKB-KW"/>
</dbReference>
<evidence type="ECO:0000256" key="8">
    <source>
        <dbReference type="ARBA" id="ARBA00022763"/>
    </source>
</evidence>
<dbReference type="EMBL" id="DVND01000175">
    <property type="protein sequence ID" value="HIU49063.1"/>
    <property type="molecule type" value="Genomic_DNA"/>
</dbReference>
<dbReference type="NCBIfam" id="TIGR00575">
    <property type="entry name" value="dnlj"/>
    <property type="match status" value="1"/>
</dbReference>
<dbReference type="InterPro" id="IPR004150">
    <property type="entry name" value="NAD_DNA_ligase_OB"/>
</dbReference>
<dbReference type="PROSITE" id="PS01056">
    <property type="entry name" value="DNA_LIGASE_N2"/>
    <property type="match status" value="1"/>
</dbReference>
<keyword evidence="11" id="KW-0520">NAD</keyword>
<evidence type="ECO:0000256" key="7">
    <source>
        <dbReference type="ARBA" id="ARBA00022723"/>
    </source>
</evidence>
<keyword evidence="8" id="KW-0227">DNA damage</keyword>
<dbReference type="InterPro" id="IPR013839">
    <property type="entry name" value="DNAligase_adenylation"/>
</dbReference>
<dbReference type="SUPFAM" id="SSF56091">
    <property type="entry name" value="DNA ligase/mRNA capping enzyme, catalytic domain"/>
    <property type="match status" value="1"/>
</dbReference>
<dbReference type="FunFam" id="1.10.150.20:FF:000006">
    <property type="entry name" value="DNA ligase"/>
    <property type="match status" value="1"/>
</dbReference>
<evidence type="ECO:0000256" key="13">
    <source>
        <dbReference type="ARBA" id="ARBA00023211"/>
    </source>
</evidence>
<dbReference type="SMART" id="SM00278">
    <property type="entry name" value="HhH1"/>
    <property type="match status" value="4"/>
</dbReference>
<accession>A0A9D1LVX1</accession>
<dbReference type="SMART" id="SM00532">
    <property type="entry name" value="LIGANc"/>
    <property type="match status" value="1"/>
</dbReference>
<dbReference type="Gene3D" id="3.40.50.10190">
    <property type="entry name" value="BRCT domain"/>
    <property type="match status" value="1"/>
</dbReference>
<keyword evidence="10" id="KW-0460">Magnesium</keyword>
<comment type="cofactor">
    <cofactor evidence="1">
        <name>Mg(2+)</name>
        <dbReference type="ChEBI" id="CHEBI:18420"/>
    </cofactor>
</comment>
<dbReference type="InterPro" id="IPR001679">
    <property type="entry name" value="DNA_ligase"/>
</dbReference>
<evidence type="ECO:0000256" key="1">
    <source>
        <dbReference type="ARBA" id="ARBA00001946"/>
    </source>
</evidence>
<dbReference type="InterPro" id="IPR036420">
    <property type="entry name" value="BRCT_dom_sf"/>
</dbReference>
<evidence type="ECO:0000259" key="16">
    <source>
        <dbReference type="PROSITE" id="PS50172"/>
    </source>
</evidence>
<comment type="caution">
    <text evidence="17">The sequence shown here is derived from an EMBL/GenBank/DDBJ whole genome shotgun (WGS) entry which is preliminary data.</text>
</comment>
<evidence type="ECO:0000256" key="15">
    <source>
        <dbReference type="ARBA" id="ARBA00060881"/>
    </source>
</evidence>
<dbReference type="SUPFAM" id="SSF47781">
    <property type="entry name" value="RuvA domain 2-like"/>
    <property type="match status" value="1"/>
</dbReference>
<dbReference type="CDD" id="cd17748">
    <property type="entry name" value="BRCT_DNA_ligase_like"/>
    <property type="match status" value="1"/>
</dbReference>
<dbReference type="InterPro" id="IPR013840">
    <property type="entry name" value="DNAligase_N"/>
</dbReference>
<dbReference type="Gene3D" id="3.30.1490.70">
    <property type="match status" value="1"/>
</dbReference>
<protein>
    <recommendedName>
        <fullName evidence="4">DNA ligase</fullName>
        <ecNumber evidence="3">6.5.1.2</ecNumber>
    </recommendedName>
</protein>
<dbReference type="Pfam" id="PF12826">
    <property type="entry name" value="HHH_2"/>
    <property type="match status" value="1"/>
</dbReference>
<evidence type="ECO:0000256" key="11">
    <source>
        <dbReference type="ARBA" id="ARBA00023027"/>
    </source>
</evidence>
<comment type="function">
    <text evidence="2">DNA ligase that catalyzes the formation of phosphodiester linkages between 5'-phosphoryl and 3'-hydroxyl groups in double-stranded DNA using NAD as a coenzyme and as the energy source for the reaction. It is essential for DNA replication and repair of damaged DNA.</text>
</comment>
<proteinExistence type="inferred from homology"/>
<dbReference type="Gene3D" id="2.40.50.140">
    <property type="entry name" value="Nucleic acid-binding proteins"/>
    <property type="match status" value="1"/>
</dbReference>
<dbReference type="GO" id="GO:0006260">
    <property type="term" value="P:DNA replication"/>
    <property type="evidence" value="ECO:0007669"/>
    <property type="project" value="UniProtKB-KW"/>
</dbReference>
<keyword evidence="6" id="KW-0235">DNA replication</keyword>
<dbReference type="SUPFAM" id="SSF50249">
    <property type="entry name" value="Nucleic acid-binding proteins"/>
    <property type="match status" value="1"/>
</dbReference>
<dbReference type="GO" id="GO:0046872">
    <property type="term" value="F:metal ion binding"/>
    <property type="evidence" value="ECO:0007669"/>
    <property type="project" value="UniProtKB-KW"/>
</dbReference>
<keyword evidence="13" id="KW-0464">Manganese</keyword>
<dbReference type="Pfam" id="PF00533">
    <property type="entry name" value="BRCT"/>
    <property type="match status" value="1"/>
</dbReference>
<dbReference type="Pfam" id="PF01653">
    <property type="entry name" value="DNA_ligase_aden"/>
    <property type="match status" value="1"/>
</dbReference>
<evidence type="ECO:0000313" key="17">
    <source>
        <dbReference type="EMBL" id="HIU49063.1"/>
    </source>
</evidence>
<evidence type="ECO:0000256" key="14">
    <source>
        <dbReference type="ARBA" id="ARBA00034005"/>
    </source>
</evidence>
<comment type="similarity">
    <text evidence="15">Belongs to the NAD-dependent DNA ligase family. LigA subfamily.</text>
</comment>
<dbReference type="InterPro" id="IPR012340">
    <property type="entry name" value="NA-bd_OB-fold"/>
</dbReference>
<dbReference type="SMART" id="SM00292">
    <property type="entry name" value="BRCT"/>
    <property type="match status" value="1"/>
</dbReference>
<evidence type="ECO:0000256" key="9">
    <source>
        <dbReference type="ARBA" id="ARBA00022833"/>
    </source>
</evidence>
<dbReference type="InterPro" id="IPR004149">
    <property type="entry name" value="Znf_DNAligase_C4"/>
</dbReference>
<dbReference type="SUPFAM" id="SSF52113">
    <property type="entry name" value="BRCT domain"/>
    <property type="match status" value="1"/>
</dbReference>
<dbReference type="GO" id="GO:0003677">
    <property type="term" value="F:DNA binding"/>
    <property type="evidence" value="ECO:0007669"/>
    <property type="project" value="InterPro"/>
</dbReference>
<dbReference type="Gene3D" id="6.20.10.30">
    <property type="match status" value="1"/>
</dbReference>
<keyword evidence="12" id="KW-0234">DNA repair</keyword>
<dbReference type="FunFam" id="1.10.150.20:FF:000007">
    <property type="entry name" value="DNA ligase"/>
    <property type="match status" value="1"/>
</dbReference>
<evidence type="ECO:0000256" key="10">
    <source>
        <dbReference type="ARBA" id="ARBA00022842"/>
    </source>
</evidence>
<reference evidence="17" key="2">
    <citation type="journal article" date="2021" name="PeerJ">
        <title>Extensive microbial diversity within the chicken gut microbiome revealed by metagenomics and culture.</title>
        <authorList>
            <person name="Gilroy R."/>
            <person name="Ravi A."/>
            <person name="Getino M."/>
            <person name="Pursley I."/>
            <person name="Horton D.L."/>
            <person name="Alikhan N.F."/>
            <person name="Baker D."/>
            <person name="Gharbi K."/>
            <person name="Hall N."/>
            <person name="Watson M."/>
            <person name="Adriaenssens E.M."/>
            <person name="Foster-Nyarko E."/>
            <person name="Jarju S."/>
            <person name="Secka A."/>
            <person name="Antonio M."/>
            <person name="Oren A."/>
            <person name="Chaudhuri R.R."/>
            <person name="La Ragione R."/>
            <person name="Hildebrand F."/>
            <person name="Pallen M.J."/>
        </authorList>
    </citation>
    <scope>NUCLEOTIDE SEQUENCE</scope>
    <source>
        <strain evidence="17">ChiSjej4B22-9803</strain>
    </source>
</reference>
<dbReference type="InterPro" id="IPR033136">
    <property type="entry name" value="DNA_ligase_CS"/>
</dbReference>
<evidence type="ECO:0000313" key="18">
    <source>
        <dbReference type="Proteomes" id="UP000824111"/>
    </source>
</evidence>
<dbReference type="Pfam" id="PF14520">
    <property type="entry name" value="HHH_5"/>
    <property type="match status" value="1"/>
</dbReference>
<evidence type="ECO:0000256" key="12">
    <source>
        <dbReference type="ARBA" id="ARBA00023204"/>
    </source>
</evidence>
<dbReference type="PROSITE" id="PS50172">
    <property type="entry name" value="BRCT"/>
    <property type="match status" value="1"/>
</dbReference>
<name>A0A9D1LVX1_9FIRM</name>
<dbReference type="Proteomes" id="UP000824111">
    <property type="component" value="Unassembled WGS sequence"/>
</dbReference>
<keyword evidence="5 17" id="KW-0436">Ligase</keyword>